<dbReference type="EMBL" id="CP025120">
    <property type="protein sequence ID" value="AUD79249.1"/>
    <property type="molecule type" value="Genomic_DNA"/>
</dbReference>
<keyword evidence="6 9" id="KW-1133">Transmembrane helix</keyword>
<dbReference type="PROSITE" id="PS51012">
    <property type="entry name" value="ABC_TM2"/>
    <property type="match status" value="1"/>
</dbReference>
<dbReference type="InterPro" id="IPR013525">
    <property type="entry name" value="ABC2_TM"/>
</dbReference>
<dbReference type="GO" id="GO:0005886">
    <property type="term" value="C:plasma membrane"/>
    <property type="evidence" value="ECO:0007669"/>
    <property type="project" value="UniProtKB-SubCell"/>
</dbReference>
<comment type="similarity">
    <text evidence="2">Belongs to the ABC-2 integral membrane protein family.</text>
</comment>
<evidence type="ECO:0000256" key="2">
    <source>
        <dbReference type="ARBA" id="ARBA00007783"/>
    </source>
</evidence>
<feature type="transmembrane region" description="Helical" evidence="9">
    <location>
        <begin position="321"/>
        <end position="343"/>
    </location>
</feature>
<dbReference type="InterPro" id="IPR051449">
    <property type="entry name" value="ABC-2_transporter_component"/>
</dbReference>
<evidence type="ECO:0000256" key="1">
    <source>
        <dbReference type="ARBA" id="ARBA00004651"/>
    </source>
</evidence>
<reference evidence="11 12" key="1">
    <citation type="submission" date="2017-12" db="EMBL/GenBank/DDBJ databases">
        <title>Kangiella profundi FT102 completed genome.</title>
        <authorList>
            <person name="Xu J."/>
            <person name="Wang J."/>
            <person name="Lu Y."/>
        </authorList>
    </citation>
    <scope>NUCLEOTIDE SEQUENCE [LARGE SCALE GENOMIC DNA]</scope>
    <source>
        <strain evidence="11 12">FT102</strain>
    </source>
</reference>
<dbReference type="OrthoDB" id="266913at2"/>
<evidence type="ECO:0000256" key="8">
    <source>
        <dbReference type="SAM" id="MobiDB-lite"/>
    </source>
</evidence>
<comment type="subcellular location">
    <subcellularLocation>
        <location evidence="1">Cell membrane</location>
        <topology evidence="1">Multi-pass membrane protein</topology>
    </subcellularLocation>
</comment>
<dbReference type="AlphaFoldDB" id="A0A2K9AZE3"/>
<evidence type="ECO:0000259" key="10">
    <source>
        <dbReference type="PROSITE" id="PS51012"/>
    </source>
</evidence>
<dbReference type="GO" id="GO:0140359">
    <property type="term" value="F:ABC-type transporter activity"/>
    <property type="evidence" value="ECO:0007669"/>
    <property type="project" value="InterPro"/>
</dbReference>
<evidence type="ECO:0000256" key="3">
    <source>
        <dbReference type="ARBA" id="ARBA00022448"/>
    </source>
</evidence>
<protein>
    <submittedName>
        <fullName evidence="11">ABC transporter permease</fullName>
    </submittedName>
</protein>
<evidence type="ECO:0000256" key="7">
    <source>
        <dbReference type="ARBA" id="ARBA00023136"/>
    </source>
</evidence>
<name>A0A2K9AZE3_9GAMM</name>
<keyword evidence="4" id="KW-1003">Cell membrane</keyword>
<dbReference type="KEGG" id="kpd:CW740_08315"/>
<feature type="transmembrane region" description="Helical" evidence="9">
    <location>
        <begin position="406"/>
        <end position="424"/>
    </location>
</feature>
<sequence>MMKAVIALMKKDLKLLFKDKMAVFFTFIFPLLFAFFFGSIFSSSGGSQGLKIAVSDRDQTEKSQAFIEQLKEASEFRVTETNEANAKELVRTGKQVAFIILPEGFGENYGGIFSGQPPEILVGIDPARKAEAGYLEGSLMKLGIKRFELAFSDANEMIKQLDFSIEDIQQSDDMPAEWKSLLGDYLPKFKELTEQEIAKQPEGSSSTGLSFGSDGDNPMMPLKITKEEITVQKTGPRNSFSITIPQGVIWAIMGCVIGFAISLVREKTLGTLDRLAIAPISRTQILAGKALGCFAAQAMVVTLLFTIAYFMLGVRFDPIKLVLAVLAAGVCFVGVMMFFASITKTEQSVAGMTNAFLIIMGMIGGAMIPLFAMPGWMQSISHISPVKWAILAFEGAIWRDFTYIEMMMPLTILTAIGVVTFFIGTRMLKLKQA</sequence>
<dbReference type="PANTHER" id="PTHR30294:SF38">
    <property type="entry name" value="TRANSPORT PERMEASE PROTEIN"/>
    <property type="match status" value="1"/>
</dbReference>
<feature type="transmembrane region" description="Helical" evidence="9">
    <location>
        <begin position="247"/>
        <end position="264"/>
    </location>
</feature>
<dbReference type="Proteomes" id="UP000232693">
    <property type="component" value="Chromosome"/>
</dbReference>
<dbReference type="PANTHER" id="PTHR30294">
    <property type="entry name" value="MEMBRANE COMPONENT OF ABC TRANSPORTER YHHJ-RELATED"/>
    <property type="match status" value="1"/>
</dbReference>
<evidence type="ECO:0000256" key="6">
    <source>
        <dbReference type="ARBA" id="ARBA00022989"/>
    </source>
</evidence>
<gene>
    <name evidence="11" type="ORF">CW740_08315</name>
</gene>
<feature type="domain" description="ABC transmembrane type-2" evidence="10">
    <location>
        <begin position="209"/>
        <end position="431"/>
    </location>
</feature>
<accession>A0A2K9AZE3</accession>
<keyword evidence="12" id="KW-1185">Reference proteome</keyword>
<feature type="region of interest" description="Disordered" evidence="8">
    <location>
        <begin position="196"/>
        <end position="216"/>
    </location>
</feature>
<keyword evidence="7 9" id="KW-0472">Membrane</keyword>
<keyword evidence="3" id="KW-0813">Transport</keyword>
<evidence type="ECO:0000256" key="4">
    <source>
        <dbReference type="ARBA" id="ARBA00022475"/>
    </source>
</evidence>
<proteinExistence type="inferred from homology"/>
<evidence type="ECO:0000313" key="11">
    <source>
        <dbReference type="EMBL" id="AUD79249.1"/>
    </source>
</evidence>
<feature type="transmembrane region" description="Helical" evidence="9">
    <location>
        <begin position="285"/>
        <end position="309"/>
    </location>
</feature>
<evidence type="ECO:0000256" key="9">
    <source>
        <dbReference type="SAM" id="Phobius"/>
    </source>
</evidence>
<evidence type="ECO:0000256" key="5">
    <source>
        <dbReference type="ARBA" id="ARBA00022692"/>
    </source>
</evidence>
<organism evidence="11 12">
    <name type="scientific">Kangiella profundi</name>
    <dbReference type="NCBI Taxonomy" id="1561924"/>
    <lineage>
        <taxon>Bacteria</taxon>
        <taxon>Pseudomonadati</taxon>
        <taxon>Pseudomonadota</taxon>
        <taxon>Gammaproteobacteria</taxon>
        <taxon>Kangiellales</taxon>
        <taxon>Kangiellaceae</taxon>
        <taxon>Kangiella</taxon>
    </lineage>
</organism>
<dbReference type="Gene3D" id="3.40.1710.10">
    <property type="entry name" value="abc type-2 transporter like domain"/>
    <property type="match status" value="1"/>
</dbReference>
<keyword evidence="5 9" id="KW-0812">Transmembrane</keyword>
<dbReference type="Pfam" id="PF12698">
    <property type="entry name" value="ABC2_membrane_3"/>
    <property type="match status" value="1"/>
</dbReference>
<dbReference type="InterPro" id="IPR047817">
    <property type="entry name" value="ABC2_TM_bact-type"/>
</dbReference>
<feature type="transmembrane region" description="Helical" evidence="9">
    <location>
        <begin position="355"/>
        <end position="377"/>
    </location>
</feature>
<evidence type="ECO:0000313" key="12">
    <source>
        <dbReference type="Proteomes" id="UP000232693"/>
    </source>
</evidence>